<sequence length="406" mass="42519">MDRPSRKWWMLAIVSAGFVAMTTNWFNIAAGFGQISETFQLDIPQVALLISVFVIGYGVFHIPGGVLATRMGMRWVLALGLTVEGAAVILSATANDFATLLVFRVLCGVGASVFAAVGVAAVSVWFRNRHHALALGVTSACFSVGSAAGLYTWRDLTDAFGWRTALVAGGALCVVVGVVTAAAFRVPADGDHLRGIRLTRAALRESLMNRGIWLYGAAFLGAYGAFITGSQLIAGYGLDQRHVGAGEVALAAFLIGIAGVPGSVAGGWISDRLSSRRNVFVAAAVTEGVFVLLVPLSGPGWFWVPAMGVGFMFNFALAVWQTIPGDRPGLSQENIGTAFGLMLTISAVGGFALPYLFGELAPTAGYPLAWSVLGVLSIGCAFLAMLNGETRRTGRRNPPLPTASDA</sequence>
<feature type="transmembrane region" description="Helical" evidence="6">
    <location>
        <begin position="302"/>
        <end position="323"/>
    </location>
</feature>
<feature type="transmembrane region" description="Helical" evidence="6">
    <location>
        <begin position="368"/>
        <end position="386"/>
    </location>
</feature>
<organism evidence="8 9">
    <name type="scientific">Streptosporangium jomthongense</name>
    <dbReference type="NCBI Taxonomy" id="1193683"/>
    <lineage>
        <taxon>Bacteria</taxon>
        <taxon>Bacillati</taxon>
        <taxon>Actinomycetota</taxon>
        <taxon>Actinomycetes</taxon>
        <taxon>Streptosporangiales</taxon>
        <taxon>Streptosporangiaceae</taxon>
        <taxon>Streptosporangium</taxon>
    </lineage>
</organism>
<dbReference type="InterPro" id="IPR050189">
    <property type="entry name" value="MFS_Efflux_Transporters"/>
</dbReference>
<feature type="transmembrane region" description="Helical" evidence="6">
    <location>
        <begin position="46"/>
        <end position="68"/>
    </location>
</feature>
<gene>
    <name evidence="8" type="ORF">ACFOYY_22280</name>
</gene>
<dbReference type="PANTHER" id="PTHR43124:SF3">
    <property type="entry name" value="CHLORAMPHENICOL EFFLUX PUMP RV0191"/>
    <property type="match status" value="1"/>
</dbReference>
<proteinExistence type="predicted"/>
<keyword evidence="5 6" id="KW-0472">Membrane</keyword>
<dbReference type="SUPFAM" id="SSF103473">
    <property type="entry name" value="MFS general substrate transporter"/>
    <property type="match status" value="1"/>
</dbReference>
<feature type="domain" description="Major facilitator superfamily (MFS) profile" evidence="7">
    <location>
        <begin position="10"/>
        <end position="391"/>
    </location>
</feature>
<keyword evidence="9" id="KW-1185">Reference proteome</keyword>
<accession>A0ABV8F5Y7</accession>
<evidence type="ECO:0000256" key="6">
    <source>
        <dbReference type="SAM" id="Phobius"/>
    </source>
</evidence>
<dbReference type="Pfam" id="PF07690">
    <property type="entry name" value="MFS_1"/>
    <property type="match status" value="1"/>
</dbReference>
<feature type="transmembrane region" description="Helical" evidence="6">
    <location>
        <begin position="335"/>
        <end position="356"/>
    </location>
</feature>
<feature type="transmembrane region" description="Helical" evidence="6">
    <location>
        <begin position="75"/>
        <end position="94"/>
    </location>
</feature>
<keyword evidence="3 6" id="KW-0812">Transmembrane</keyword>
<feature type="transmembrane region" description="Helical" evidence="6">
    <location>
        <begin position="207"/>
        <end position="228"/>
    </location>
</feature>
<feature type="transmembrane region" description="Helical" evidence="6">
    <location>
        <begin position="278"/>
        <end position="296"/>
    </location>
</feature>
<dbReference type="EMBL" id="JBHSBC010000021">
    <property type="protein sequence ID" value="MFC3982878.1"/>
    <property type="molecule type" value="Genomic_DNA"/>
</dbReference>
<dbReference type="Gene3D" id="1.20.1250.20">
    <property type="entry name" value="MFS general substrate transporter like domains"/>
    <property type="match status" value="1"/>
</dbReference>
<reference evidence="9" key="1">
    <citation type="journal article" date="2019" name="Int. J. Syst. Evol. Microbiol.">
        <title>The Global Catalogue of Microorganisms (GCM) 10K type strain sequencing project: providing services to taxonomists for standard genome sequencing and annotation.</title>
        <authorList>
            <consortium name="The Broad Institute Genomics Platform"/>
            <consortium name="The Broad Institute Genome Sequencing Center for Infectious Disease"/>
            <person name="Wu L."/>
            <person name="Ma J."/>
        </authorList>
    </citation>
    <scope>NUCLEOTIDE SEQUENCE [LARGE SCALE GENOMIC DNA]</scope>
    <source>
        <strain evidence="9">TBRC 7912</strain>
    </source>
</reference>
<keyword evidence="4 6" id="KW-1133">Transmembrane helix</keyword>
<feature type="transmembrane region" description="Helical" evidence="6">
    <location>
        <begin position="133"/>
        <end position="153"/>
    </location>
</feature>
<evidence type="ECO:0000256" key="5">
    <source>
        <dbReference type="ARBA" id="ARBA00023136"/>
    </source>
</evidence>
<evidence type="ECO:0000259" key="7">
    <source>
        <dbReference type="PROSITE" id="PS50850"/>
    </source>
</evidence>
<feature type="transmembrane region" description="Helical" evidence="6">
    <location>
        <begin position="100"/>
        <end position="126"/>
    </location>
</feature>
<evidence type="ECO:0000256" key="2">
    <source>
        <dbReference type="ARBA" id="ARBA00022475"/>
    </source>
</evidence>
<protein>
    <submittedName>
        <fullName evidence="8">Nitrate/nitrite transporter</fullName>
    </submittedName>
</protein>
<dbReference type="RefSeq" id="WP_386191561.1">
    <property type="nucleotide sequence ID" value="NZ_JBHSBC010000021.1"/>
</dbReference>
<feature type="transmembrane region" description="Helical" evidence="6">
    <location>
        <begin position="7"/>
        <end position="26"/>
    </location>
</feature>
<keyword evidence="2" id="KW-1003">Cell membrane</keyword>
<dbReference type="InterPro" id="IPR020846">
    <property type="entry name" value="MFS_dom"/>
</dbReference>
<comment type="caution">
    <text evidence="8">The sequence shown here is derived from an EMBL/GenBank/DDBJ whole genome shotgun (WGS) entry which is preliminary data.</text>
</comment>
<feature type="transmembrane region" description="Helical" evidence="6">
    <location>
        <begin position="165"/>
        <end position="186"/>
    </location>
</feature>
<dbReference type="PANTHER" id="PTHR43124">
    <property type="entry name" value="PURINE EFFLUX PUMP PBUE"/>
    <property type="match status" value="1"/>
</dbReference>
<dbReference type="InterPro" id="IPR036259">
    <property type="entry name" value="MFS_trans_sf"/>
</dbReference>
<feature type="transmembrane region" description="Helical" evidence="6">
    <location>
        <begin position="248"/>
        <end position="269"/>
    </location>
</feature>
<evidence type="ECO:0000313" key="9">
    <source>
        <dbReference type="Proteomes" id="UP001595698"/>
    </source>
</evidence>
<dbReference type="Proteomes" id="UP001595698">
    <property type="component" value="Unassembled WGS sequence"/>
</dbReference>
<evidence type="ECO:0000256" key="4">
    <source>
        <dbReference type="ARBA" id="ARBA00022989"/>
    </source>
</evidence>
<evidence type="ECO:0000256" key="1">
    <source>
        <dbReference type="ARBA" id="ARBA00004651"/>
    </source>
</evidence>
<evidence type="ECO:0000256" key="3">
    <source>
        <dbReference type="ARBA" id="ARBA00022692"/>
    </source>
</evidence>
<dbReference type="PROSITE" id="PS50850">
    <property type="entry name" value="MFS"/>
    <property type="match status" value="1"/>
</dbReference>
<name>A0ABV8F5Y7_9ACTN</name>
<dbReference type="InterPro" id="IPR011701">
    <property type="entry name" value="MFS"/>
</dbReference>
<comment type="subcellular location">
    <subcellularLocation>
        <location evidence="1">Cell membrane</location>
        <topology evidence="1">Multi-pass membrane protein</topology>
    </subcellularLocation>
</comment>
<evidence type="ECO:0000313" key="8">
    <source>
        <dbReference type="EMBL" id="MFC3982878.1"/>
    </source>
</evidence>